<dbReference type="Gene3D" id="3.40.50.720">
    <property type="entry name" value="NAD(P)-binding Rossmann-like Domain"/>
    <property type="match status" value="1"/>
</dbReference>
<dbReference type="PANTHER" id="PTHR14239:SF10">
    <property type="entry name" value="REDUCTASE"/>
    <property type="match status" value="1"/>
</dbReference>
<comment type="caution">
    <text evidence="3">The sequence shown here is derived from an EMBL/GenBank/DDBJ whole genome shotgun (WGS) entry which is preliminary data.</text>
</comment>
<sequence length="208" mass="22964">MKIGIIGSGNIGGNLGKHFAKAGHEVFFSSRNPEKLSGLVNEIGQRAHRGTVEEAATFGEVILLATPYGMLPEIHERIGNLEGTILIDTTNFYVQRDGAEIKKQMNAQNYRESEWVAHYFKGAAVSKAFNTIPAAQLRDKAFKKEDAQEIVPFGASNRQAKEITLQLISDIGFKPAFIGDLSKTQVMEPDQELYMGFPAEEEVNAYTI</sequence>
<dbReference type="SUPFAM" id="SSF51735">
    <property type="entry name" value="NAD(P)-binding Rossmann-fold domains"/>
    <property type="match status" value="1"/>
</dbReference>
<gene>
    <name evidence="3" type="ORF">ACFSJT_07630</name>
</gene>
<evidence type="ECO:0000256" key="1">
    <source>
        <dbReference type="ARBA" id="ARBA00023002"/>
    </source>
</evidence>
<reference evidence="4" key="1">
    <citation type="journal article" date="2019" name="Int. J. Syst. Evol. Microbiol.">
        <title>The Global Catalogue of Microorganisms (GCM) 10K type strain sequencing project: providing services to taxonomists for standard genome sequencing and annotation.</title>
        <authorList>
            <consortium name="The Broad Institute Genomics Platform"/>
            <consortium name="The Broad Institute Genome Sequencing Center for Infectious Disease"/>
            <person name="Wu L."/>
            <person name="Ma J."/>
        </authorList>
    </citation>
    <scope>NUCLEOTIDE SEQUENCE [LARGE SCALE GENOMIC DNA]</scope>
    <source>
        <strain evidence="4">DT92</strain>
    </source>
</reference>
<name>A0ABW5AWU5_9FLAO</name>
<evidence type="ECO:0000313" key="3">
    <source>
        <dbReference type="EMBL" id="MFD2186660.1"/>
    </source>
</evidence>
<keyword evidence="1" id="KW-0560">Oxidoreductase</keyword>
<dbReference type="InterPro" id="IPR051267">
    <property type="entry name" value="STEAP_metalloreductase"/>
</dbReference>
<evidence type="ECO:0000313" key="4">
    <source>
        <dbReference type="Proteomes" id="UP001597344"/>
    </source>
</evidence>
<evidence type="ECO:0000259" key="2">
    <source>
        <dbReference type="Pfam" id="PF03807"/>
    </source>
</evidence>
<proteinExistence type="predicted"/>
<dbReference type="PANTHER" id="PTHR14239">
    <property type="entry name" value="DUDULIN-RELATED"/>
    <property type="match status" value="1"/>
</dbReference>
<dbReference type="RefSeq" id="WP_378319649.1">
    <property type="nucleotide sequence ID" value="NZ_JBHUHY010000004.1"/>
</dbReference>
<dbReference type="InterPro" id="IPR036291">
    <property type="entry name" value="NAD(P)-bd_dom_sf"/>
</dbReference>
<feature type="domain" description="Pyrroline-5-carboxylate reductase catalytic N-terminal" evidence="2">
    <location>
        <begin position="2"/>
        <end position="91"/>
    </location>
</feature>
<dbReference type="Proteomes" id="UP001597344">
    <property type="component" value="Unassembled WGS sequence"/>
</dbReference>
<dbReference type="Pfam" id="PF03807">
    <property type="entry name" value="F420_oxidored"/>
    <property type="match status" value="1"/>
</dbReference>
<organism evidence="3 4">
    <name type="scientific">Aquimarina celericrescens</name>
    <dbReference type="NCBI Taxonomy" id="1964542"/>
    <lineage>
        <taxon>Bacteria</taxon>
        <taxon>Pseudomonadati</taxon>
        <taxon>Bacteroidota</taxon>
        <taxon>Flavobacteriia</taxon>
        <taxon>Flavobacteriales</taxon>
        <taxon>Flavobacteriaceae</taxon>
        <taxon>Aquimarina</taxon>
    </lineage>
</organism>
<keyword evidence="4" id="KW-1185">Reference proteome</keyword>
<protein>
    <submittedName>
        <fullName evidence="3">NADPH-dependent F420 reductase</fullName>
    </submittedName>
</protein>
<accession>A0ABW5AWU5</accession>
<dbReference type="EMBL" id="JBHUHY010000004">
    <property type="protein sequence ID" value="MFD2186660.1"/>
    <property type="molecule type" value="Genomic_DNA"/>
</dbReference>
<dbReference type="InterPro" id="IPR028939">
    <property type="entry name" value="P5C_Rdtase_cat_N"/>
</dbReference>